<proteinExistence type="predicted"/>
<name>Q67470_9PHYC</name>
<accession>Q67470</accession>
<evidence type="ECO:0000313" key="1">
    <source>
        <dbReference type="EMBL" id="AAB03855.1"/>
    </source>
</evidence>
<protein>
    <submittedName>
        <fullName evidence="1">ORF3</fullName>
    </submittedName>
</protein>
<sequence length="137" mass="15760">MLDFEVCRETLTSCIIGLAAEECGRLSYDPCNVFEANELLDPEFPLTCDDDNVEKPSAILEYLCWANILEIVDVMRLMEKTWEDDSAVHTTKGRQSVIANRLWYFAKDLCVHQIVENFGDEFVSEFEVRGEYLFGES</sequence>
<organism evidence="1">
    <name type="scientific">Feldmannia species virus</name>
    <dbReference type="NCBI Taxonomy" id="39420"/>
    <lineage>
        <taxon>Viruses</taxon>
        <taxon>Varidnaviria</taxon>
        <taxon>Bamfordvirae</taxon>
        <taxon>Nucleocytoviricota</taxon>
        <taxon>Megaviricetes</taxon>
        <taxon>Algavirales</taxon>
        <taxon>Phycodnaviridae</taxon>
        <taxon>Phaeovirus</taxon>
        <taxon>Phaeovirus feldmanniae</taxon>
    </lineage>
</organism>
<reference evidence="1" key="2">
    <citation type="journal article" date="1993" name="Proc. Natl. Acad. Sci. U.S.A.">
        <title>Identification and preliminary characterization of a protein motif related to the zinc finger.</title>
        <authorList>
            <person name="Lovering R."/>
            <person name="Hanson I.M."/>
            <person name="Borden K.L.B."/>
            <person name="Martin S."/>
            <person name="O'Reilly N.J."/>
            <person name="Evan G.I."/>
            <person name="Rahman D."/>
            <person name="Pappin D.J.C."/>
            <person name="Trowsdale J."/>
            <person name="Freemont P.S."/>
        </authorList>
    </citation>
    <scope>NUCLEOTIDE SEQUENCE</scope>
    <source>
        <strain evidence="1">FsV</strain>
    </source>
</reference>
<reference evidence="1" key="4">
    <citation type="journal article" date="1996" name="Virology">
        <title>A brown algal virus genome contains a "RING" zinc finger motif.</title>
        <authorList>
            <person name="Krueger S.K."/>
            <person name="Ivey R.G."/>
            <person name="Henry E.C."/>
            <person name="Meints R.H."/>
        </authorList>
    </citation>
    <scope>NUCLEOTIDE SEQUENCE</scope>
    <source>
        <strain evidence="1">FsV</strain>
    </source>
</reference>
<reference evidence="1" key="1">
    <citation type="journal article" date="1992" name="J. Phycol.">
        <title>A persistent virus infection in Feldmannia (Phaeophyceae).</title>
        <authorList>
            <person name="Henry E.C."/>
            <person name="Meints R.H."/>
        </authorList>
    </citation>
    <scope>NUCLEOTIDE SEQUENCE</scope>
    <source>
        <strain evidence="1">FsV</strain>
    </source>
</reference>
<reference evidence="1" key="3">
    <citation type="submission" date="1995-03" db="EMBL/GenBank/DDBJ databases">
        <authorList>
            <person name="Ivey R."/>
        </authorList>
    </citation>
    <scope>NUCLEOTIDE SEQUENCE</scope>
    <source>
        <strain evidence="1">FsV</strain>
    </source>
</reference>
<dbReference type="EMBL" id="U22375">
    <property type="protein sequence ID" value="AAB03855.1"/>
    <property type="molecule type" value="Genomic_DNA"/>
</dbReference>